<evidence type="ECO:0000313" key="2">
    <source>
        <dbReference type="Proteomes" id="UP000005819"/>
    </source>
</evidence>
<sequence length="56" mass="6492">MKNRDCPLGRGISVCLSASDNLFRKGYFIDPFTKFVTFLLRDNFGINRTIWGMDDK</sequence>
<evidence type="ECO:0000313" key="1">
    <source>
        <dbReference type="EMBL" id="EDS03203.1"/>
    </source>
</evidence>
<name>B0N017_9BACT</name>
<organism evidence="1 2">
    <name type="scientific">Alistipes putredinis DSM 17216</name>
    <dbReference type="NCBI Taxonomy" id="445970"/>
    <lineage>
        <taxon>Bacteria</taxon>
        <taxon>Pseudomonadati</taxon>
        <taxon>Bacteroidota</taxon>
        <taxon>Bacteroidia</taxon>
        <taxon>Bacteroidales</taxon>
        <taxon>Rikenellaceae</taxon>
        <taxon>Alistipes</taxon>
    </lineage>
</organism>
<comment type="caution">
    <text evidence="1">The sequence shown here is derived from an EMBL/GenBank/DDBJ whole genome shotgun (WGS) entry which is preliminary data.</text>
</comment>
<reference evidence="1" key="2">
    <citation type="submission" date="2013-09" db="EMBL/GenBank/DDBJ databases">
        <title>Draft genome sequence of Alistipes putredinis (DSM 17216).</title>
        <authorList>
            <person name="Sudarsanam P."/>
            <person name="Ley R."/>
            <person name="Guruge J."/>
            <person name="Turnbaugh P.J."/>
            <person name="Mahowald M."/>
            <person name="Liep D."/>
            <person name="Gordon J."/>
        </authorList>
    </citation>
    <scope>NUCLEOTIDE SEQUENCE</scope>
    <source>
        <strain evidence="1">DSM 17216</strain>
    </source>
</reference>
<gene>
    <name evidence="1" type="ORF">ALIPUT_02743</name>
</gene>
<accession>B0N017</accession>
<dbReference type="AlphaFoldDB" id="B0N017"/>
<dbReference type="HOGENOM" id="CLU_3003825_0_0_10"/>
<reference evidence="1" key="1">
    <citation type="submission" date="2007-10" db="EMBL/GenBank/DDBJ databases">
        <authorList>
            <person name="Fulton L."/>
            <person name="Clifton S."/>
            <person name="Fulton B."/>
            <person name="Xu J."/>
            <person name="Minx P."/>
            <person name="Pepin K.H."/>
            <person name="Johnson M."/>
            <person name="Thiruvilangam P."/>
            <person name="Bhonagiri V."/>
            <person name="Nash W.E."/>
            <person name="Mardis E.R."/>
            <person name="Wilson R.K."/>
        </authorList>
    </citation>
    <scope>NUCLEOTIDE SEQUENCE [LARGE SCALE GENOMIC DNA]</scope>
    <source>
        <strain evidence="1">DSM 17216</strain>
    </source>
</reference>
<dbReference type="Proteomes" id="UP000005819">
    <property type="component" value="Unassembled WGS sequence"/>
</dbReference>
<keyword evidence="2" id="KW-1185">Reference proteome</keyword>
<protein>
    <submittedName>
        <fullName evidence="1">Uncharacterized protein</fullName>
    </submittedName>
</protein>
<proteinExistence type="predicted"/>
<dbReference type="EMBL" id="ABFK02000020">
    <property type="protein sequence ID" value="EDS03203.1"/>
    <property type="molecule type" value="Genomic_DNA"/>
</dbReference>